<name>A0ABD3GMF6_9MARC</name>
<evidence type="ECO:0000313" key="2">
    <source>
        <dbReference type="Proteomes" id="UP001633002"/>
    </source>
</evidence>
<organism evidence="1 2">
    <name type="scientific">Riccia sorocarpa</name>
    <dbReference type="NCBI Taxonomy" id="122646"/>
    <lineage>
        <taxon>Eukaryota</taxon>
        <taxon>Viridiplantae</taxon>
        <taxon>Streptophyta</taxon>
        <taxon>Embryophyta</taxon>
        <taxon>Marchantiophyta</taxon>
        <taxon>Marchantiopsida</taxon>
        <taxon>Marchantiidae</taxon>
        <taxon>Marchantiales</taxon>
        <taxon>Ricciaceae</taxon>
        <taxon>Riccia</taxon>
    </lineage>
</organism>
<dbReference type="Proteomes" id="UP001633002">
    <property type="component" value="Unassembled WGS sequence"/>
</dbReference>
<accession>A0ABD3GMF6</accession>
<dbReference type="AlphaFoldDB" id="A0ABD3GMF6"/>
<dbReference type="PANTHER" id="PTHR37178">
    <property type="entry name" value="PLANT/PROTEIN"/>
    <property type="match status" value="1"/>
</dbReference>
<sequence length="240" mass="27970">MDKTSFTRLLHIIEDHLIFKNGANYKQTPVLIQLAVALDRLGHEGNGSALRQRLFFWGTGEGTMVKFTYRVLVPLESKLSGEVCWPDQQDRLRIALNLKQMDFLDGTLIYTYVWPSLPALITMIKLILTRFVLEMVLMGLFNRVYVLAQNENRLLTMRTRRARSRKRTEYAGKQEGKTGKMEISGSWRRCRLRKQVRMLVEDIREGVLVFEDDEVMESSLDRGRNKIYKRVFGDIYGEAN</sequence>
<dbReference type="EMBL" id="JBJQOH010000007">
    <property type="protein sequence ID" value="KAL3680415.1"/>
    <property type="molecule type" value="Genomic_DNA"/>
</dbReference>
<comment type="caution">
    <text evidence="1">The sequence shown here is derived from an EMBL/GenBank/DDBJ whole genome shotgun (WGS) entry which is preliminary data.</text>
</comment>
<evidence type="ECO:0000313" key="1">
    <source>
        <dbReference type="EMBL" id="KAL3680415.1"/>
    </source>
</evidence>
<dbReference type="PANTHER" id="PTHR37178:SF1">
    <property type="entry name" value="PLANT_PROTEIN"/>
    <property type="match status" value="1"/>
</dbReference>
<proteinExistence type="predicted"/>
<keyword evidence="2" id="KW-1185">Reference proteome</keyword>
<reference evidence="1 2" key="1">
    <citation type="submission" date="2024-09" db="EMBL/GenBank/DDBJ databases">
        <title>Chromosome-scale assembly of Riccia sorocarpa.</title>
        <authorList>
            <person name="Paukszto L."/>
        </authorList>
    </citation>
    <scope>NUCLEOTIDE SEQUENCE [LARGE SCALE GENOMIC DNA]</scope>
    <source>
        <strain evidence="1">LP-2024</strain>
        <tissue evidence="1">Aerial parts of the thallus</tissue>
    </source>
</reference>
<gene>
    <name evidence="1" type="ORF">R1sor_023371</name>
</gene>
<protein>
    <submittedName>
        <fullName evidence="1">Uncharacterized protein</fullName>
    </submittedName>
</protein>